<keyword evidence="1" id="KW-1133">Transmembrane helix</keyword>
<protein>
    <submittedName>
        <fullName evidence="2">Uncharacterized protein</fullName>
    </submittedName>
</protein>
<evidence type="ECO:0000313" key="2">
    <source>
        <dbReference type="EMBL" id="CAD0210252.1"/>
    </source>
</evidence>
<dbReference type="Proteomes" id="UP000528185">
    <property type="component" value="Unassembled WGS sequence"/>
</dbReference>
<sequence>MSNMNLLFLFFGLAIIGDNSLCSRWQNKVFNFLGAAMIAYGAANSLATAYVRLST</sequence>
<dbReference type="EMBL" id="CAICSX020000001">
    <property type="protein sequence ID" value="CAD0210252.1"/>
    <property type="molecule type" value="Genomic_DNA"/>
</dbReference>
<gene>
    <name evidence="2" type="ORF">AGRHK599_LOCUS267</name>
</gene>
<accession>A0AAN1ZZT6</accession>
<reference evidence="2 3" key="1">
    <citation type="submission" date="2020-06" db="EMBL/GenBank/DDBJ databases">
        <authorList>
            <person name="De Coninck B."/>
            <person name="Ibrahim H."/>
        </authorList>
    </citation>
    <scope>NUCLEOTIDE SEQUENCE [LARGE SCALE GENOMIC DNA]</scope>
    <source>
        <strain evidence="2">Ag_rhizogenes_K599</strain>
    </source>
</reference>
<evidence type="ECO:0000313" key="3">
    <source>
        <dbReference type="Proteomes" id="UP000528185"/>
    </source>
</evidence>
<comment type="caution">
    <text evidence="2">The sequence shown here is derived from an EMBL/GenBank/DDBJ whole genome shotgun (WGS) entry which is preliminary data.</text>
</comment>
<name>A0AAN1ZZT6_RHIRH</name>
<evidence type="ECO:0000256" key="1">
    <source>
        <dbReference type="SAM" id="Phobius"/>
    </source>
</evidence>
<dbReference type="RefSeq" id="WP_162883091.1">
    <property type="nucleotide sequence ID" value="NZ_CAICSX020000001.1"/>
</dbReference>
<organism evidence="2 3">
    <name type="scientific">Rhizobium rhizogenes</name>
    <name type="common">Agrobacterium rhizogenes</name>
    <dbReference type="NCBI Taxonomy" id="359"/>
    <lineage>
        <taxon>Bacteria</taxon>
        <taxon>Pseudomonadati</taxon>
        <taxon>Pseudomonadota</taxon>
        <taxon>Alphaproteobacteria</taxon>
        <taxon>Hyphomicrobiales</taxon>
        <taxon>Rhizobiaceae</taxon>
        <taxon>Rhizobium/Agrobacterium group</taxon>
        <taxon>Rhizobium</taxon>
    </lineage>
</organism>
<keyword evidence="1" id="KW-0472">Membrane</keyword>
<keyword evidence="1" id="KW-0812">Transmembrane</keyword>
<feature type="transmembrane region" description="Helical" evidence="1">
    <location>
        <begin position="32"/>
        <end position="53"/>
    </location>
</feature>
<proteinExistence type="predicted"/>
<dbReference type="AlphaFoldDB" id="A0AAN1ZZT6"/>